<proteinExistence type="predicted"/>
<gene>
    <name evidence="2" type="ORF">FB45DRAFT_1040937</name>
</gene>
<comment type="caution">
    <text evidence="2">The sequence shown here is derived from an EMBL/GenBank/DDBJ whole genome shotgun (WGS) entry which is preliminary data.</text>
</comment>
<evidence type="ECO:0000313" key="3">
    <source>
        <dbReference type="Proteomes" id="UP001221142"/>
    </source>
</evidence>
<dbReference type="Proteomes" id="UP001221142">
    <property type="component" value="Unassembled WGS sequence"/>
</dbReference>
<organism evidence="2 3">
    <name type="scientific">Roridomyces roridus</name>
    <dbReference type="NCBI Taxonomy" id="1738132"/>
    <lineage>
        <taxon>Eukaryota</taxon>
        <taxon>Fungi</taxon>
        <taxon>Dikarya</taxon>
        <taxon>Basidiomycota</taxon>
        <taxon>Agaricomycotina</taxon>
        <taxon>Agaricomycetes</taxon>
        <taxon>Agaricomycetidae</taxon>
        <taxon>Agaricales</taxon>
        <taxon>Marasmiineae</taxon>
        <taxon>Mycenaceae</taxon>
        <taxon>Roridomyces</taxon>
    </lineage>
</organism>
<dbReference type="InterPro" id="IPR045341">
    <property type="entry name" value="DUF6532"/>
</dbReference>
<evidence type="ECO:0000259" key="1">
    <source>
        <dbReference type="Pfam" id="PF20149"/>
    </source>
</evidence>
<name>A0AAD7F796_9AGAR</name>
<reference evidence="2" key="1">
    <citation type="submission" date="2023-03" db="EMBL/GenBank/DDBJ databases">
        <title>Massive genome expansion in bonnet fungi (Mycena s.s.) driven by repeated elements and novel gene families across ecological guilds.</title>
        <authorList>
            <consortium name="Lawrence Berkeley National Laboratory"/>
            <person name="Harder C.B."/>
            <person name="Miyauchi S."/>
            <person name="Viragh M."/>
            <person name="Kuo A."/>
            <person name="Thoen E."/>
            <person name="Andreopoulos B."/>
            <person name="Lu D."/>
            <person name="Skrede I."/>
            <person name="Drula E."/>
            <person name="Henrissat B."/>
            <person name="Morin E."/>
            <person name="Kohler A."/>
            <person name="Barry K."/>
            <person name="LaButti K."/>
            <person name="Morin E."/>
            <person name="Salamov A."/>
            <person name="Lipzen A."/>
            <person name="Mereny Z."/>
            <person name="Hegedus B."/>
            <person name="Baldrian P."/>
            <person name="Stursova M."/>
            <person name="Weitz H."/>
            <person name="Taylor A."/>
            <person name="Grigoriev I.V."/>
            <person name="Nagy L.G."/>
            <person name="Martin F."/>
            <person name="Kauserud H."/>
        </authorList>
    </citation>
    <scope>NUCLEOTIDE SEQUENCE</scope>
    <source>
        <strain evidence="2">9284</strain>
    </source>
</reference>
<dbReference type="EMBL" id="JARKIF010000055">
    <property type="protein sequence ID" value="KAJ7606691.1"/>
    <property type="molecule type" value="Genomic_DNA"/>
</dbReference>
<accession>A0AAD7F796</accession>
<protein>
    <recommendedName>
        <fullName evidence="1">DUF6532 domain-containing protein</fullName>
    </recommendedName>
</protein>
<feature type="domain" description="DUF6532" evidence="1">
    <location>
        <begin position="1"/>
        <end position="83"/>
    </location>
</feature>
<evidence type="ECO:0000313" key="2">
    <source>
        <dbReference type="EMBL" id="KAJ7606691.1"/>
    </source>
</evidence>
<dbReference type="Pfam" id="PF20149">
    <property type="entry name" value="DUF6532"/>
    <property type="match status" value="1"/>
</dbReference>
<sequence length="174" mass="18630">MCRHPAVQYVVNKSFFAKTGAGRRAYLFEGMDLFPVQTLALVLDAIMCAIDRWKSGEHDIKAYPFSAAKYGAEHVATLDFLRVWIAEFKKTEKHPVDLATECLKNLLKNGREAAGISAETAPRVQVSRFPMHLFVEPATAPATSACAGTSSLACAGAPSGAPETDGIINTGGDA</sequence>
<keyword evidence="3" id="KW-1185">Reference proteome</keyword>
<dbReference type="AlphaFoldDB" id="A0AAD7F796"/>